<reference evidence="2 3" key="1">
    <citation type="submission" date="2020-03" db="EMBL/GenBank/DDBJ databases">
        <title>The role of nitrogen metabolism on polyethylene biodegradation.</title>
        <authorList>
            <person name="Peixoto J."/>
            <person name="Vizzotto C.S."/>
            <person name="Ramos A."/>
            <person name="Alves G."/>
            <person name="Steindorff A."/>
            <person name="Kruger R."/>
        </authorList>
    </citation>
    <scope>NUCLEOTIDE SEQUENCE [LARGE SCALE GENOMIC DNA]</scope>
    <source>
        <strain evidence="2 3">PE63</strain>
    </source>
</reference>
<dbReference type="Proteomes" id="UP001647436">
    <property type="component" value="Unassembled WGS sequence"/>
</dbReference>
<gene>
    <name evidence="2" type="ORF">DJFAAGMI_04187</name>
</gene>
<dbReference type="RefSeq" id="WP_211458879.1">
    <property type="nucleotide sequence ID" value="NZ_JAANES010000006.1"/>
</dbReference>
<evidence type="ECO:0000256" key="1">
    <source>
        <dbReference type="SAM" id="MobiDB-lite"/>
    </source>
</evidence>
<feature type="region of interest" description="Disordered" evidence="1">
    <location>
        <begin position="90"/>
        <end position="112"/>
    </location>
</feature>
<evidence type="ECO:0000313" key="2">
    <source>
        <dbReference type="EMBL" id="MBS3021415.1"/>
    </source>
</evidence>
<sequence>MKASQKIQSEISNLESKLAPIHVELDELFERFASEMVPDVTRWMNGNVRRCIEHNAEKVNTEGIDSLRKLKDDFASLIAQLPDICRKAIGNPDQWPHRENSDPHATTYSSKDVTEPYTASSYRRAINPLGSVLAKHGFLNQRPGKIAEWESDGTNGYKYSINPSFESRRFPSLLEYSSKRSESNKIKNEIAAKTVELEKAKALELWDSA</sequence>
<evidence type="ECO:0000313" key="3">
    <source>
        <dbReference type="Proteomes" id="UP001647436"/>
    </source>
</evidence>
<accession>A0ABS5LY25</accession>
<name>A0ABS5LY25_9BURK</name>
<dbReference type="EMBL" id="JAANES010000006">
    <property type="protein sequence ID" value="MBS3021415.1"/>
    <property type="molecule type" value="Genomic_DNA"/>
</dbReference>
<keyword evidence="3" id="KW-1185">Reference proteome</keyword>
<proteinExistence type="predicted"/>
<comment type="caution">
    <text evidence="2">The sequence shown here is derived from an EMBL/GenBank/DDBJ whole genome shotgun (WGS) entry which is preliminary data.</text>
</comment>
<organism evidence="2 3">
    <name type="scientific">Comamonas brasiliensis</name>
    <dbReference type="NCBI Taxonomy" id="1812482"/>
    <lineage>
        <taxon>Bacteria</taxon>
        <taxon>Pseudomonadati</taxon>
        <taxon>Pseudomonadota</taxon>
        <taxon>Betaproteobacteria</taxon>
        <taxon>Burkholderiales</taxon>
        <taxon>Comamonadaceae</taxon>
        <taxon>Comamonas</taxon>
    </lineage>
</organism>
<protein>
    <submittedName>
        <fullName evidence="2">Uncharacterized protein</fullName>
    </submittedName>
</protein>
<feature type="compositionally biased region" description="Polar residues" evidence="1">
    <location>
        <begin position="103"/>
        <end position="112"/>
    </location>
</feature>